<protein>
    <submittedName>
        <fullName evidence="4">Uncharacterized protein</fullName>
    </submittedName>
</protein>
<organism evidence="4">
    <name type="scientific">uncultured Caudovirales phage</name>
    <dbReference type="NCBI Taxonomy" id="2100421"/>
    <lineage>
        <taxon>Viruses</taxon>
        <taxon>Duplodnaviria</taxon>
        <taxon>Heunggongvirae</taxon>
        <taxon>Uroviricota</taxon>
        <taxon>Caudoviricetes</taxon>
        <taxon>Peduoviridae</taxon>
        <taxon>Maltschvirus</taxon>
        <taxon>Maltschvirus maltsch</taxon>
    </lineage>
</organism>
<gene>
    <name evidence="2" type="ORF">UFOVP1066_52</name>
    <name evidence="3" type="ORF">UFOVP1315_63</name>
    <name evidence="4" type="ORF">UFOVP1421_24</name>
    <name evidence="5" type="ORF">UFOVP1525_34</name>
    <name evidence="1" type="ORF">UFOVP909_219</name>
</gene>
<sequence length="78" mass="8449">MSILNELREQVGLGGPAASLANEMLVIHENYAAGQLTSEEYAFLIQEIADIRAQQELASDEIACRWIVAAAQGMLAVM</sequence>
<name>A0A6J5SCC6_9CAUD</name>
<proteinExistence type="predicted"/>
<evidence type="ECO:0000313" key="4">
    <source>
        <dbReference type="EMBL" id="CAB4211359.1"/>
    </source>
</evidence>
<evidence type="ECO:0000313" key="5">
    <source>
        <dbReference type="EMBL" id="CAB5238353.1"/>
    </source>
</evidence>
<dbReference type="EMBL" id="LR796861">
    <property type="protein sequence ID" value="CAB4171101.1"/>
    <property type="molecule type" value="Genomic_DNA"/>
</dbReference>
<dbReference type="EMBL" id="LR797375">
    <property type="protein sequence ID" value="CAB4211359.1"/>
    <property type="molecule type" value="Genomic_DNA"/>
</dbReference>
<accession>A0A6J5SCC6</accession>
<evidence type="ECO:0000313" key="3">
    <source>
        <dbReference type="EMBL" id="CAB4198289.1"/>
    </source>
</evidence>
<dbReference type="EMBL" id="LR798454">
    <property type="protein sequence ID" value="CAB5238353.1"/>
    <property type="molecule type" value="Genomic_DNA"/>
</dbReference>
<dbReference type="EMBL" id="LR797272">
    <property type="protein sequence ID" value="CAB4198289.1"/>
    <property type="molecule type" value="Genomic_DNA"/>
</dbReference>
<evidence type="ECO:0000313" key="1">
    <source>
        <dbReference type="EMBL" id="CAB4171101.1"/>
    </source>
</evidence>
<reference evidence="4" key="1">
    <citation type="submission" date="2020-05" db="EMBL/GenBank/DDBJ databases">
        <authorList>
            <person name="Chiriac C."/>
            <person name="Salcher M."/>
            <person name="Ghai R."/>
            <person name="Kavagutti S V."/>
        </authorList>
    </citation>
    <scope>NUCLEOTIDE SEQUENCE</scope>
</reference>
<dbReference type="EMBL" id="LR797019">
    <property type="protein sequence ID" value="CAB4181691.1"/>
    <property type="molecule type" value="Genomic_DNA"/>
</dbReference>
<evidence type="ECO:0000313" key="2">
    <source>
        <dbReference type="EMBL" id="CAB4181691.1"/>
    </source>
</evidence>